<organism evidence="1 2">
    <name type="scientific">Rhodoglobus vestalii</name>
    <dbReference type="NCBI Taxonomy" id="193384"/>
    <lineage>
        <taxon>Bacteria</taxon>
        <taxon>Bacillati</taxon>
        <taxon>Actinomycetota</taxon>
        <taxon>Actinomycetes</taxon>
        <taxon>Micrococcales</taxon>
        <taxon>Microbacteriaceae</taxon>
        <taxon>Rhodoglobus</taxon>
    </lineage>
</organism>
<dbReference type="Proteomes" id="UP000316560">
    <property type="component" value="Unassembled WGS sequence"/>
</dbReference>
<evidence type="ECO:0008006" key="3">
    <source>
        <dbReference type="Google" id="ProtNLM"/>
    </source>
</evidence>
<evidence type="ECO:0000313" key="2">
    <source>
        <dbReference type="Proteomes" id="UP000316560"/>
    </source>
</evidence>
<dbReference type="PANTHER" id="PTHR30528">
    <property type="entry name" value="CYTOPLASMIC PROTEIN"/>
    <property type="match status" value="1"/>
</dbReference>
<sequence length="420" mass="47736">MSSPLGKVGSVVDSLSASQARRVLLAAQGFGRPTATATRPAGTRQLNLLFDRIRLLQLDSVNVFERSHYQPVFARLGHYDKSVLDALTFGKATASRPRRCIEYWAHEAALIPLESWPLWRWKMDALSRRDPERYDWARNNQAMLQWLREELASTGPISAREIEHDANRRTGPWWGWSDVKQGLEMLFRWGEVVSAGRTRFERRYALTEQVIPAQLREREVSRADAHLALVSQAAQALGVATASDLADYFRLKLVDVRATIAELADSGELVPVTVQGWKQPTWLHRDARLPRRIEHVALLSPFDPVVWDRQRAERMFGFHYRIEIYTPEPKRQFGYYSLPVLVDDALVGRIDLKTDRHARVLRVQSAWHEDGLEAQAGALGALAERIVPTLREIAHWQGMEAIIVVGRGTLSPAIAAELRH</sequence>
<reference evidence="1 2" key="1">
    <citation type="submission" date="2019-06" db="EMBL/GenBank/DDBJ databases">
        <title>Sequencing the genomes of 1000 actinobacteria strains.</title>
        <authorList>
            <person name="Klenk H.-P."/>
        </authorList>
    </citation>
    <scope>NUCLEOTIDE SEQUENCE [LARGE SCALE GENOMIC DNA]</scope>
    <source>
        <strain evidence="1 2">DSM 21947</strain>
    </source>
</reference>
<protein>
    <recommendedName>
        <fullName evidence="3">Winged helix-turn-helix domain-containing protein</fullName>
    </recommendedName>
</protein>
<evidence type="ECO:0000313" key="1">
    <source>
        <dbReference type="EMBL" id="TQO19274.1"/>
    </source>
</evidence>
<dbReference type="AlphaFoldDB" id="A0A8H2K5G0"/>
<gene>
    <name evidence="1" type="ORF">FB472_0814</name>
</gene>
<dbReference type="PANTHER" id="PTHR30528:SF0">
    <property type="entry name" value="CYTOPLASMIC PROTEIN"/>
    <property type="match status" value="1"/>
</dbReference>
<dbReference type="Pfam" id="PF06224">
    <property type="entry name" value="AlkZ-like"/>
    <property type="match status" value="1"/>
</dbReference>
<proteinExistence type="predicted"/>
<name>A0A8H2K5G0_9MICO</name>
<dbReference type="InterPro" id="IPR009351">
    <property type="entry name" value="AlkZ-like"/>
</dbReference>
<accession>A0A8H2K5G0</accession>
<keyword evidence="2" id="KW-1185">Reference proteome</keyword>
<comment type="caution">
    <text evidence="1">The sequence shown here is derived from an EMBL/GenBank/DDBJ whole genome shotgun (WGS) entry which is preliminary data.</text>
</comment>
<dbReference type="EMBL" id="VFRA01000001">
    <property type="protein sequence ID" value="TQO19274.1"/>
    <property type="molecule type" value="Genomic_DNA"/>
</dbReference>